<keyword evidence="1" id="KW-0812">Transmembrane</keyword>
<proteinExistence type="predicted"/>
<keyword evidence="1" id="KW-0472">Membrane</keyword>
<evidence type="ECO:0000256" key="1">
    <source>
        <dbReference type="SAM" id="Phobius"/>
    </source>
</evidence>
<organism evidence="2 3">
    <name type="scientific">Actinomadura soli</name>
    <dbReference type="NCBI Taxonomy" id="2508997"/>
    <lineage>
        <taxon>Bacteria</taxon>
        <taxon>Bacillati</taxon>
        <taxon>Actinomycetota</taxon>
        <taxon>Actinomycetes</taxon>
        <taxon>Streptosporangiales</taxon>
        <taxon>Thermomonosporaceae</taxon>
        <taxon>Actinomadura</taxon>
    </lineage>
</organism>
<protein>
    <submittedName>
        <fullName evidence="2">Uncharacterized protein</fullName>
    </submittedName>
</protein>
<name>A0A5C4J2G7_9ACTN</name>
<feature type="transmembrane region" description="Helical" evidence="1">
    <location>
        <begin position="38"/>
        <end position="57"/>
    </location>
</feature>
<dbReference type="Pfam" id="PF18159">
    <property type="entry name" value="S_4TM"/>
    <property type="match status" value="1"/>
</dbReference>
<feature type="transmembrane region" description="Helical" evidence="1">
    <location>
        <begin position="167"/>
        <end position="190"/>
    </location>
</feature>
<dbReference type="OrthoDB" id="3297333at2"/>
<keyword evidence="3" id="KW-1185">Reference proteome</keyword>
<accession>A0A5C4J2G7</accession>
<evidence type="ECO:0000313" key="2">
    <source>
        <dbReference type="EMBL" id="TMQ90359.1"/>
    </source>
</evidence>
<dbReference type="Proteomes" id="UP000309174">
    <property type="component" value="Unassembled WGS sequence"/>
</dbReference>
<evidence type="ECO:0000313" key="3">
    <source>
        <dbReference type="Proteomes" id="UP000309174"/>
    </source>
</evidence>
<dbReference type="InterPro" id="IPR049920">
    <property type="entry name" value="IK1_05631-like"/>
</dbReference>
<feature type="transmembrane region" description="Helical" evidence="1">
    <location>
        <begin position="63"/>
        <end position="82"/>
    </location>
</feature>
<gene>
    <name evidence="2" type="ORF">ETD83_35815</name>
</gene>
<reference evidence="2 3" key="1">
    <citation type="submission" date="2019-05" db="EMBL/GenBank/DDBJ databases">
        <title>Draft genome sequence of Actinomadura sp. 14C53.</title>
        <authorList>
            <person name="Saricaoglu S."/>
            <person name="Isik K."/>
        </authorList>
    </citation>
    <scope>NUCLEOTIDE SEQUENCE [LARGE SCALE GENOMIC DNA]</scope>
    <source>
        <strain evidence="2 3">14C53</strain>
    </source>
</reference>
<dbReference type="AlphaFoldDB" id="A0A5C4J2G7"/>
<comment type="caution">
    <text evidence="2">The sequence shown here is derived from an EMBL/GenBank/DDBJ whole genome shotgun (WGS) entry which is preliminary data.</text>
</comment>
<dbReference type="EMBL" id="VCKW01000299">
    <property type="protein sequence ID" value="TMQ90359.1"/>
    <property type="molecule type" value="Genomic_DNA"/>
</dbReference>
<keyword evidence="1" id="KW-1133">Transmembrane helix</keyword>
<sequence length="297" mass="33066">MPAGAGSHIIQRQDQPEHLQRLLAYSHLYKTAQWWRRLRATGTLTLAFVAPLVTLAVPAATDTLAAIGAGWLVLGRTVLTGLERRGITKAVRVHECYDTRLFHLPWNTALAGRPPVPDDIATAASHVGDDAPYRGWYSVDLADTPWPADVLLCQRQSAVWSRRDHQAYGTCVLLVGLAWFVLGLSIAIAADLSLAEYLIKIFLPSSPAFLDSVELAREHWRHAVAREQVENDIHDLWDQYRDAPATLPMAECRQIQDAAYLLRRDGPRVPSFFYRLRRVRSSASTAAGTQALLDDEA</sequence>
<dbReference type="RefSeq" id="WP_138649645.1">
    <property type="nucleotide sequence ID" value="NZ_VCKW01000299.1"/>
</dbReference>